<dbReference type="RefSeq" id="WP_119534198.1">
    <property type="nucleotide sequence ID" value="NZ_NRJF01000034.1"/>
</dbReference>
<accession>A0A3A1YP65</accession>
<dbReference type="InterPro" id="IPR029045">
    <property type="entry name" value="ClpP/crotonase-like_dom_sf"/>
</dbReference>
<feature type="transmembrane region" description="Helical" evidence="1">
    <location>
        <begin position="20"/>
        <end position="42"/>
    </location>
</feature>
<organism evidence="3 4">
    <name type="scientific">Psittacicella gerlachiana</name>
    <dbReference type="NCBI Taxonomy" id="2028574"/>
    <lineage>
        <taxon>Bacteria</taxon>
        <taxon>Pseudomonadati</taxon>
        <taxon>Pseudomonadota</taxon>
        <taxon>Gammaproteobacteria</taxon>
        <taxon>Pasteurellales</taxon>
        <taxon>Psittacicellaceae</taxon>
        <taxon>Psittacicella</taxon>
    </lineage>
</organism>
<evidence type="ECO:0000259" key="2">
    <source>
        <dbReference type="Pfam" id="PF01343"/>
    </source>
</evidence>
<evidence type="ECO:0000313" key="4">
    <source>
        <dbReference type="Proteomes" id="UP000265964"/>
    </source>
</evidence>
<protein>
    <recommendedName>
        <fullName evidence="2">Peptidase S49 domain-containing protein</fullName>
    </recommendedName>
</protein>
<name>A0A3A1YP65_9GAMM</name>
<reference evidence="3 4" key="1">
    <citation type="submission" date="2017-08" db="EMBL/GenBank/DDBJ databases">
        <title>Reclassification of Bisgaard taxon 37 and 44.</title>
        <authorList>
            <person name="Christensen H."/>
        </authorList>
    </citation>
    <scope>NUCLEOTIDE SEQUENCE [LARGE SCALE GENOMIC DNA]</scope>
    <source>
        <strain evidence="3 4">EEAB3T1</strain>
    </source>
</reference>
<dbReference type="SUPFAM" id="SSF52096">
    <property type="entry name" value="ClpP/crotonase"/>
    <property type="match status" value="1"/>
</dbReference>
<feature type="domain" description="Peptidase S49" evidence="2">
    <location>
        <begin position="520"/>
        <end position="577"/>
    </location>
</feature>
<keyword evidence="4" id="KW-1185">Reference proteome</keyword>
<dbReference type="Pfam" id="PF01343">
    <property type="entry name" value="Peptidase_S49"/>
    <property type="match status" value="1"/>
</dbReference>
<dbReference type="GO" id="GO:0008233">
    <property type="term" value="F:peptidase activity"/>
    <property type="evidence" value="ECO:0007669"/>
    <property type="project" value="InterPro"/>
</dbReference>
<dbReference type="OrthoDB" id="9764363at2"/>
<dbReference type="GO" id="GO:0006508">
    <property type="term" value="P:proteolysis"/>
    <property type="evidence" value="ECO:0007669"/>
    <property type="project" value="InterPro"/>
</dbReference>
<dbReference type="InterPro" id="IPR002142">
    <property type="entry name" value="Peptidase_S49"/>
</dbReference>
<evidence type="ECO:0000256" key="1">
    <source>
        <dbReference type="SAM" id="Phobius"/>
    </source>
</evidence>
<evidence type="ECO:0000313" key="3">
    <source>
        <dbReference type="EMBL" id="RIY37837.1"/>
    </source>
</evidence>
<dbReference type="Gene3D" id="3.90.226.10">
    <property type="entry name" value="2-enoyl-CoA Hydratase, Chain A, domain 1"/>
    <property type="match status" value="3"/>
</dbReference>
<gene>
    <name evidence="3" type="ORF">CKF59_01400</name>
</gene>
<dbReference type="Proteomes" id="UP000265964">
    <property type="component" value="Unassembled WGS sequence"/>
</dbReference>
<sequence>MLKKLLYVLWLLVSYVYRAVSWVVFTLFAVFGLLVVVFALYLSQSTKLLTASVDQKFTGEKYLYLDLNEVTEKSARIPGYYNLAANLGIDVPGQISIANLKAVLERAAKDDRIKGIVIDVDRGNFETWGIYEELDRAIVKFKADSENKKPVIGYSVYWSLGDLIALQHADTLVVDKVGGMGVDNLVSSVFLKDFYANYGIKDYSFQIGKYGLSGLRSQSGFTADNQTSIEAIAFAPVDYAFASLNKTLTEKHPDRPVEIKPREDFSYEGLLKEANSLKSNADYYVEKGIFDKALSRLQWSDYVRDLAGVDEDKYPNVVYLDEYLSDTRASEAEAKKEDNSGKDYYLTYYYSGFFGQQGADVNANEVAAELLSRTVLAKEPGEGKGKVKGIVLRLDSIGGTLPEAQILVEALKQIREFGVPVVVLSGDGLLGSAYLAATGADAIVTSKYVPVGGINASSILLDTTDTLRAFYNMNPSYFKGSELVTPNGNLPAPFSFVVGSGQSSLVSPEFVEYRKVVAQGLYDTAVEDLAKNRNLTSEEVSNVDQGRIFTGQQAYELKLVDAVGGLDTAYEYLDKLNKEKDENFDASAIVKYEANPEDAPYSSLLSTLNAEISSYQDYQVRQALGLSETAYKVLKFEQANQNAVFSICEVCLTPTAKNSNSMDNSKFSKNNNFFRELVLRLSR</sequence>
<proteinExistence type="predicted"/>
<comment type="caution">
    <text evidence="3">The sequence shown here is derived from an EMBL/GenBank/DDBJ whole genome shotgun (WGS) entry which is preliminary data.</text>
</comment>
<dbReference type="PANTHER" id="PTHR33209">
    <property type="entry name" value="PROTEASE 4"/>
    <property type="match status" value="1"/>
</dbReference>
<keyword evidence="1" id="KW-0812">Transmembrane</keyword>
<keyword evidence="1" id="KW-1133">Transmembrane helix</keyword>
<dbReference type="AlphaFoldDB" id="A0A3A1YP65"/>
<keyword evidence="1" id="KW-0472">Membrane</keyword>
<dbReference type="EMBL" id="NRJF01000034">
    <property type="protein sequence ID" value="RIY37837.1"/>
    <property type="molecule type" value="Genomic_DNA"/>
</dbReference>
<dbReference type="PANTHER" id="PTHR33209:SF2">
    <property type="entry name" value="CHROMOSOME UNDETERMINED SCAFFOLD_55, WHOLE GENOME SHOTGUN SEQUENCE"/>
    <property type="match status" value="1"/>
</dbReference>